<gene>
    <name evidence="1" type="ORF">SMTD_LOCUS5703</name>
</gene>
<dbReference type="AlphaFoldDB" id="A0A183NUB7"/>
<dbReference type="STRING" id="31246.A0A183NUB7"/>
<protein>
    <submittedName>
        <fullName evidence="1">Uncharacterized protein</fullName>
    </submittedName>
</protein>
<evidence type="ECO:0000313" key="2">
    <source>
        <dbReference type="Proteomes" id="UP000269396"/>
    </source>
</evidence>
<evidence type="ECO:0000313" key="1">
    <source>
        <dbReference type="EMBL" id="VDP29925.1"/>
    </source>
</evidence>
<dbReference type="EMBL" id="UZAL01027166">
    <property type="protein sequence ID" value="VDP29925.1"/>
    <property type="molecule type" value="Genomic_DNA"/>
</dbReference>
<proteinExistence type="predicted"/>
<accession>A0A183NUB7</accession>
<sequence length="128" mass="14812">MATKQSKSGKAVGPDNIPVEAWKADIRVTTTMLHIAFREIWEDEQVQTDWKEGKLIKIPEKEDLCKCDNYRGITLLSVPGKVFNRVLMNRMKNAVDAQLRDQQTSFHKDRSCTDQITTRRFDVEQSIE</sequence>
<organism evidence="1 2">
    <name type="scientific">Schistosoma mattheei</name>
    <dbReference type="NCBI Taxonomy" id="31246"/>
    <lineage>
        <taxon>Eukaryota</taxon>
        <taxon>Metazoa</taxon>
        <taxon>Spiralia</taxon>
        <taxon>Lophotrochozoa</taxon>
        <taxon>Platyhelminthes</taxon>
        <taxon>Trematoda</taxon>
        <taxon>Digenea</taxon>
        <taxon>Strigeidida</taxon>
        <taxon>Schistosomatoidea</taxon>
        <taxon>Schistosomatidae</taxon>
        <taxon>Schistosoma</taxon>
    </lineage>
</organism>
<name>A0A183NUB7_9TREM</name>
<dbReference type="PANTHER" id="PTHR19446">
    <property type="entry name" value="REVERSE TRANSCRIPTASES"/>
    <property type="match status" value="1"/>
</dbReference>
<reference evidence="1 2" key="1">
    <citation type="submission" date="2018-11" db="EMBL/GenBank/DDBJ databases">
        <authorList>
            <consortium name="Pathogen Informatics"/>
        </authorList>
    </citation>
    <scope>NUCLEOTIDE SEQUENCE [LARGE SCALE GENOMIC DNA]</scope>
    <source>
        <strain>Denwood</strain>
        <strain evidence="2">Zambia</strain>
    </source>
</reference>
<keyword evidence="2" id="KW-1185">Reference proteome</keyword>
<dbReference type="Proteomes" id="UP000269396">
    <property type="component" value="Unassembled WGS sequence"/>
</dbReference>